<evidence type="ECO:0000313" key="3">
    <source>
        <dbReference type="EMBL" id="VFK57802.1"/>
    </source>
</evidence>
<feature type="compositionally biased region" description="Basic and acidic residues" evidence="1">
    <location>
        <begin position="30"/>
        <end position="47"/>
    </location>
</feature>
<dbReference type="EMBL" id="CAADFY010000048">
    <property type="protein sequence ID" value="VFK54597.1"/>
    <property type="molecule type" value="Genomic_DNA"/>
</dbReference>
<name>A0A450ZLH2_9GAMM</name>
<proteinExistence type="predicted"/>
<evidence type="ECO:0000256" key="1">
    <source>
        <dbReference type="SAM" id="MobiDB-lite"/>
    </source>
</evidence>
<evidence type="ECO:0000313" key="2">
    <source>
        <dbReference type="EMBL" id="VFK54597.1"/>
    </source>
</evidence>
<dbReference type="EMBL" id="CAADFV010000047">
    <property type="protein sequence ID" value="VFK57802.1"/>
    <property type="molecule type" value="Genomic_DNA"/>
</dbReference>
<feature type="region of interest" description="Disordered" evidence="1">
    <location>
        <begin position="1"/>
        <end position="47"/>
    </location>
</feature>
<organism evidence="2">
    <name type="scientific">Candidatus Kentrum sp. TUN</name>
    <dbReference type="NCBI Taxonomy" id="2126343"/>
    <lineage>
        <taxon>Bacteria</taxon>
        <taxon>Pseudomonadati</taxon>
        <taxon>Pseudomonadota</taxon>
        <taxon>Gammaproteobacteria</taxon>
        <taxon>Candidatus Kentrum</taxon>
    </lineage>
</organism>
<sequence length="88" mass="9708">MQEHSILENAPTGGRRHHDAASGVIRGASRHSEEQEARRQTGLEETTRAFREGIANGSGRLADEVFDSLEEKYSGMIDGQATDRQGQR</sequence>
<protein>
    <submittedName>
        <fullName evidence="2">Uncharacterized protein</fullName>
    </submittedName>
</protein>
<dbReference type="AlphaFoldDB" id="A0A450ZLH2"/>
<gene>
    <name evidence="3" type="ORF">BECKTUN1418E_GA0071001_10479</name>
    <name evidence="2" type="ORF">BECKTUN1418F_GA0071002_10489</name>
</gene>
<accession>A0A450ZLH2</accession>
<reference evidence="2" key="1">
    <citation type="submission" date="2019-02" db="EMBL/GenBank/DDBJ databases">
        <authorList>
            <person name="Gruber-Vodicka R. H."/>
            <person name="Seah K. B. B."/>
        </authorList>
    </citation>
    <scope>NUCLEOTIDE SEQUENCE</scope>
    <source>
        <strain evidence="3">BECK_BY2</strain>
        <strain evidence="2">BECK_BY3</strain>
    </source>
</reference>